<evidence type="ECO:0000259" key="1">
    <source>
        <dbReference type="Pfam" id="PF13936"/>
    </source>
</evidence>
<reference evidence="2 3" key="1">
    <citation type="submission" date="2021-01" db="EMBL/GenBank/DDBJ databases">
        <title>Isolation and description of Catonella massiliensis sp. nov., a novel Catonella species, isolated from a stable periodontitis subject.</title>
        <authorList>
            <person name="Antezack A."/>
            <person name="Boxberger M."/>
            <person name="La Scola B."/>
            <person name="Monnet-Corti V."/>
        </authorList>
    </citation>
    <scope>NUCLEOTIDE SEQUENCE [LARGE SCALE GENOMIC DNA]</scope>
    <source>
        <strain evidence="2 3">Marseille-Q4567</strain>
    </source>
</reference>
<feature type="domain" description="Transposase IS30-like HTH" evidence="1">
    <location>
        <begin position="2"/>
        <end position="29"/>
    </location>
</feature>
<protein>
    <submittedName>
        <fullName evidence="2">Helix-turn-helix domain-containing protein</fullName>
    </submittedName>
</protein>
<dbReference type="EMBL" id="JAEPRJ010000001">
    <property type="protein sequence ID" value="MBK5897158.1"/>
    <property type="molecule type" value="Genomic_DNA"/>
</dbReference>
<evidence type="ECO:0000313" key="2">
    <source>
        <dbReference type="EMBL" id="MBK5897158.1"/>
    </source>
</evidence>
<evidence type="ECO:0000313" key="3">
    <source>
        <dbReference type="Proteomes" id="UP000604730"/>
    </source>
</evidence>
<proteinExistence type="predicted"/>
<name>A0ABS1J0P9_9FIRM</name>
<comment type="caution">
    <text evidence="2">The sequence shown here is derived from an EMBL/GenBank/DDBJ whole genome shotgun (WGS) entry which is preliminary data.</text>
</comment>
<dbReference type="Proteomes" id="UP000604730">
    <property type="component" value="Unassembled WGS sequence"/>
</dbReference>
<dbReference type="Pfam" id="PF13936">
    <property type="entry name" value="HTH_38"/>
    <property type="match status" value="1"/>
</dbReference>
<accession>A0ABS1J0P9</accession>
<keyword evidence="3" id="KW-1185">Reference proteome</keyword>
<dbReference type="InterPro" id="IPR025246">
    <property type="entry name" value="IS30-like_HTH"/>
</dbReference>
<sequence length="115" mass="13069">MLAQVFSIRSIADFLEKSPSTISREIHKHSLVKMPNSCDCNDYNGCNVKHVCGSKDCNKKCRSCHLAKKYCEHYDKRSCEHRNGSKVKLCNGCTKLKLKIISESDVNLTPKLLKH</sequence>
<gene>
    <name evidence="2" type="ORF">JJN12_05065</name>
</gene>
<organism evidence="2 3">
    <name type="scientific">Catonella massiliensis</name>
    <dbReference type="NCBI Taxonomy" id="2799636"/>
    <lineage>
        <taxon>Bacteria</taxon>
        <taxon>Bacillati</taxon>
        <taxon>Bacillota</taxon>
        <taxon>Clostridia</taxon>
        <taxon>Lachnospirales</taxon>
        <taxon>Lachnospiraceae</taxon>
        <taxon>Catonella</taxon>
    </lineage>
</organism>